<sequence length="695" mass="79001">MTKAIEFLVKLMIYACFFVPLIVLADSFIFPFIVPKIVVFRSVVEIMLGGYVILLLLDWRRYRPQLSVFNVILGIFLLSFVISTFAGVDWYHSFWDNHERMLGLFTILHYAILYLVATSVFGNWKEWRLALRIFLIAGSLVMMVGIAQVFDPYLLLNQGGNRVASTLGNPIYVGGYGLFLFFASILLLMREKYGWWAWLEVLMGLLGLLGMFFSGTRGVMLGLLVGLVSMLVMYIFVLKDKPKIKRSLYAVLFLILILLTLIYSFRHTKFINQLPAVGRAINTSWSDVKATPRWLAWQIAITSAKERPVFGWGPNNFFYAFNKYYNPKSLEYGIGETWFDNSHNIILNTLTVQGMFGLLAYLAIFAMGGYWVLLSYKKDGLNRNLAVVGVSFLIAHLISNITVFENPTSYLYFVFWLAFLNQQIARRKSNILMAGENKKSGQPAMLEETSSNLTMINFISGAILIMVLASIYFFNIRVAQANNNTLQAIRMIGTSNISSTDYMKKALEVPSPHIDDIRADIARQISIGFNTLYQNLGQSRAEEILDLSYLHLKLNSELHPLDIRNQMTLSQLARIKAVLNQDANEMLKAEYYLKDALQKSPKRQQIMFSLATIEESMGKNDEAEVLYKQAIDENKNIAESYWRLAYFYGHTGHLDKARQTVDLAKTNGVIFNANDQSIIDSIFASSTVSVSTSVK</sequence>
<organism evidence="7 8">
    <name type="scientific">Candidatus Magasanikbacteria bacterium CG10_big_fil_rev_8_21_14_0_10_40_10</name>
    <dbReference type="NCBI Taxonomy" id="1974648"/>
    <lineage>
        <taxon>Bacteria</taxon>
        <taxon>Candidatus Magasanikiibacteriota</taxon>
    </lineage>
</organism>
<dbReference type="AlphaFoldDB" id="A0A2M6W574"/>
<dbReference type="Pfam" id="PF04932">
    <property type="entry name" value="Wzy_C"/>
    <property type="match status" value="1"/>
</dbReference>
<keyword evidence="4 5" id="KW-0472">Membrane</keyword>
<evidence type="ECO:0000313" key="7">
    <source>
        <dbReference type="EMBL" id="PIT87934.1"/>
    </source>
</evidence>
<feature type="transmembrane region" description="Helical" evidence="5">
    <location>
        <begin position="219"/>
        <end position="236"/>
    </location>
</feature>
<reference evidence="8" key="1">
    <citation type="submission" date="2017-09" db="EMBL/GenBank/DDBJ databases">
        <title>Depth-based differentiation of microbial function through sediment-hosted aquifers and enrichment of novel symbionts in the deep terrestrial subsurface.</title>
        <authorList>
            <person name="Probst A.J."/>
            <person name="Ladd B."/>
            <person name="Jarett J.K."/>
            <person name="Geller-Mcgrath D.E."/>
            <person name="Sieber C.M.K."/>
            <person name="Emerson J.B."/>
            <person name="Anantharaman K."/>
            <person name="Thomas B.C."/>
            <person name="Malmstrom R."/>
            <person name="Stieglmeier M."/>
            <person name="Klingl A."/>
            <person name="Woyke T."/>
            <person name="Ryan C.M."/>
            <person name="Banfield J.F."/>
        </authorList>
    </citation>
    <scope>NUCLEOTIDE SEQUENCE [LARGE SCALE GENOMIC DNA]</scope>
</reference>
<dbReference type="SUPFAM" id="SSF48452">
    <property type="entry name" value="TPR-like"/>
    <property type="match status" value="1"/>
</dbReference>
<evidence type="ECO:0000259" key="6">
    <source>
        <dbReference type="Pfam" id="PF04932"/>
    </source>
</evidence>
<comment type="subcellular location">
    <subcellularLocation>
        <location evidence="1">Membrane</location>
        <topology evidence="1">Multi-pass membrane protein</topology>
    </subcellularLocation>
</comment>
<dbReference type="PANTHER" id="PTHR37422">
    <property type="entry name" value="TEICHURONIC ACID BIOSYNTHESIS PROTEIN TUAE"/>
    <property type="match status" value="1"/>
</dbReference>
<feature type="transmembrane region" description="Helical" evidence="5">
    <location>
        <begin position="12"/>
        <end position="33"/>
    </location>
</feature>
<dbReference type="GO" id="GO:0016020">
    <property type="term" value="C:membrane"/>
    <property type="evidence" value="ECO:0007669"/>
    <property type="project" value="UniProtKB-SubCell"/>
</dbReference>
<evidence type="ECO:0000256" key="1">
    <source>
        <dbReference type="ARBA" id="ARBA00004141"/>
    </source>
</evidence>
<dbReference type="InterPro" id="IPR007016">
    <property type="entry name" value="O-antigen_ligase-rel_domated"/>
</dbReference>
<feature type="transmembrane region" description="Helical" evidence="5">
    <location>
        <begin position="69"/>
        <end position="88"/>
    </location>
</feature>
<feature type="transmembrane region" description="Helical" evidence="5">
    <location>
        <begin position="345"/>
        <end position="373"/>
    </location>
</feature>
<feature type="transmembrane region" description="Helical" evidence="5">
    <location>
        <begin position="39"/>
        <end position="57"/>
    </location>
</feature>
<gene>
    <name evidence="7" type="ORF">COU31_00415</name>
</gene>
<feature type="transmembrane region" description="Helical" evidence="5">
    <location>
        <begin position="170"/>
        <end position="188"/>
    </location>
</feature>
<feature type="transmembrane region" description="Helical" evidence="5">
    <location>
        <begin position="248"/>
        <end position="265"/>
    </location>
</feature>
<evidence type="ECO:0000256" key="3">
    <source>
        <dbReference type="ARBA" id="ARBA00022989"/>
    </source>
</evidence>
<dbReference type="Gene3D" id="1.25.40.10">
    <property type="entry name" value="Tetratricopeptide repeat domain"/>
    <property type="match status" value="1"/>
</dbReference>
<feature type="transmembrane region" description="Helical" evidence="5">
    <location>
        <begin position="385"/>
        <end position="403"/>
    </location>
</feature>
<dbReference type="InterPro" id="IPR051533">
    <property type="entry name" value="WaaL-like"/>
</dbReference>
<feature type="domain" description="O-antigen ligase-related" evidence="6">
    <location>
        <begin position="204"/>
        <end position="362"/>
    </location>
</feature>
<dbReference type="EMBL" id="PFBX01000003">
    <property type="protein sequence ID" value="PIT87934.1"/>
    <property type="molecule type" value="Genomic_DNA"/>
</dbReference>
<dbReference type="InterPro" id="IPR011990">
    <property type="entry name" value="TPR-like_helical_dom_sf"/>
</dbReference>
<feature type="transmembrane region" description="Helical" evidence="5">
    <location>
        <begin position="195"/>
        <end position="213"/>
    </location>
</feature>
<feature type="transmembrane region" description="Helical" evidence="5">
    <location>
        <begin position="455"/>
        <end position="474"/>
    </location>
</feature>
<evidence type="ECO:0000256" key="5">
    <source>
        <dbReference type="SAM" id="Phobius"/>
    </source>
</evidence>
<protein>
    <recommendedName>
        <fullName evidence="6">O-antigen ligase-related domain-containing protein</fullName>
    </recommendedName>
</protein>
<accession>A0A2M6W574</accession>
<feature type="transmembrane region" description="Helical" evidence="5">
    <location>
        <begin position="129"/>
        <end position="150"/>
    </location>
</feature>
<proteinExistence type="predicted"/>
<evidence type="ECO:0000313" key="8">
    <source>
        <dbReference type="Proteomes" id="UP000231183"/>
    </source>
</evidence>
<dbReference type="PANTHER" id="PTHR37422:SF13">
    <property type="entry name" value="LIPOPOLYSACCHARIDE BIOSYNTHESIS PROTEIN PA4999-RELATED"/>
    <property type="match status" value="1"/>
</dbReference>
<name>A0A2M6W574_9BACT</name>
<feature type="transmembrane region" description="Helical" evidence="5">
    <location>
        <begin position="100"/>
        <end position="117"/>
    </location>
</feature>
<keyword evidence="3 5" id="KW-1133">Transmembrane helix</keyword>
<evidence type="ECO:0000256" key="2">
    <source>
        <dbReference type="ARBA" id="ARBA00022692"/>
    </source>
</evidence>
<dbReference type="Proteomes" id="UP000231183">
    <property type="component" value="Unassembled WGS sequence"/>
</dbReference>
<comment type="caution">
    <text evidence="7">The sequence shown here is derived from an EMBL/GenBank/DDBJ whole genome shotgun (WGS) entry which is preliminary data.</text>
</comment>
<keyword evidence="2 5" id="KW-0812">Transmembrane</keyword>
<evidence type="ECO:0000256" key="4">
    <source>
        <dbReference type="ARBA" id="ARBA00023136"/>
    </source>
</evidence>